<dbReference type="SUPFAM" id="SSF52743">
    <property type="entry name" value="Subtilisin-like"/>
    <property type="match status" value="1"/>
</dbReference>
<protein>
    <submittedName>
        <fullName evidence="5">S8 family serine peptidase</fullName>
    </submittedName>
</protein>
<dbReference type="InterPro" id="IPR000209">
    <property type="entry name" value="Peptidase_S8/S53_dom"/>
</dbReference>
<dbReference type="CDD" id="cd05562">
    <property type="entry name" value="Peptidases_S53_like"/>
    <property type="match status" value="1"/>
</dbReference>
<evidence type="ECO:0000256" key="2">
    <source>
        <dbReference type="ARBA" id="ARBA00022801"/>
    </source>
</evidence>
<keyword evidence="3" id="KW-0720">Serine protease</keyword>
<name>A0A6B3N6W0_9CYAN</name>
<dbReference type="EMBL" id="JAAHFQ010000090">
    <property type="protein sequence ID" value="NER27313.1"/>
    <property type="molecule type" value="Genomic_DNA"/>
</dbReference>
<dbReference type="Gene3D" id="3.40.50.200">
    <property type="entry name" value="Peptidase S8/S53 domain"/>
    <property type="match status" value="2"/>
</dbReference>
<evidence type="ECO:0000256" key="3">
    <source>
        <dbReference type="ARBA" id="ARBA00022825"/>
    </source>
</evidence>
<keyword evidence="2" id="KW-0378">Hydrolase</keyword>
<comment type="caution">
    <text evidence="5">The sequence shown here is derived from an EMBL/GenBank/DDBJ whole genome shotgun (WGS) entry which is preliminary data.</text>
</comment>
<dbReference type="InterPro" id="IPR034075">
    <property type="entry name" value="Glr3161-like_dom"/>
</dbReference>
<dbReference type="InterPro" id="IPR036852">
    <property type="entry name" value="Peptidase_S8/S53_dom_sf"/>
</dbReference>
<feature type="domain" description="Peptidase S8/S53" evidence="4">
    <location>
        <begin position="329"/>
        <end position="481"/>
    </location>
</feature>
<evidence type="ECO:0000256" key="1">
    <source>
        <dbReference type="ARBA" id="ARBA00022670"/>
    </source>
</evidence>
<dbReference type="AlphaFoldDB" id="A0A6B3N6W0"/>
<dbReference type="GO" id="GO:0016020">
    <property type="term" value="C:membrane"/>
    <property type="evidence" value="ECO:0007669"/>
    <property type="project" value="TreeGrafter"/>
</dbReference>
<organism evidence="5">
    <name type="scientific">Symploca sp. SIO1C4</name>
    <dbReference type="NCBI Taxonomy" id="2607765"/>
    <lineage>
        <taxon>Bacteria</taxon>
        <taxon>Bacillati</taxon>
        <taxon>Cyanobacteriota</taxon>
        <taxon>Cyanophyceae</taxon>
        <taxon>Coleofasciculales</taxon>
        <taxon>Coleofasciculaceae</taxon>
        <taxon>Symploca</taxon>
    </lineage>
</organism>
<dbReference type="GO" id="GO:0016485">
    <property type="term" value="P:protein processing"/>
    <property type="evidence" value="ECO:0007669"/>
    <property type="project" value="TreeGrafter"/>
</dbReference>
<sequence length="529" mass="55162">MKLIYKTITSVAIATSTAIFGLAMKVEAMTFTSGGLTTTQGDVAMKANIARSRFNVNGSGVKVGIISDSFNNLNGAVSDVASGDLPTNFSVIQDMPSGGSDEGRALAQIIHDVAPGAELIFHTSGFSPVEFSNAIFTLADAGVDLIVFDVASPFDPMFQDGIVAQAIDTVASRPGASAVSFFAAGGNQGSLSYESPFNPSGVFEPIFGGELHDFDPGPEVDTFQQIKLPQGEAATISFQWLAPYLLADGSGGAPNDLDIWLYDSSATNVLASSTEDNIGLNPVELLDFLNEEGSTSELFNLAISNNSGPIPGLIKYVVDAGRDFQINEFNTASGTIVGNPNANGALTVGAARYTQTPAFGVDPAQPEFFSSAGGSPILLDPDGNPLATPEIRRKPEVIAPDGVNTTFFGLDIPEDTDNFPNFFGTSASVAHVAAVAALMLEANPNLDPETIYSILQETALDMDDPDTPGFDRGFDFATGYGLIDAVGALNAARTLNTPTESVPEPSSALGLLVFSALGAVFIIKNNPKK</sequence>
<dbReference type="PANTHER" id="PTHR42884:SF14">
    <property type="entry name" value="NEUROENDOCRINE CONVERTASE 1"/>
    <property type="match status" value="1"/>
</dbReference>
<evidence type="ECO:0000313" key="5">
    <source>
        <dbReference type="EMBL" id="NER27313.1"/>
    </source>
</evidence>
<keyword evidence="1" id="KW-0645">Protease</keyword>
<evidence type="ECO:0000259" key="4">
    <source>
        <dbReference type="Pfam" id="PF00082"/>
    </source>
</evidence>
<dbReference type="PANTHER" id="PTHR42884">
    <property type="entry name" value="PROPROTEIN CONVERTASE SUBTILISIN/KEXIN-RELATED"/>
    <property type="match status" value="1"/>
</dbReference>
<proteinExistence type="predicted"/>
<dbReference type="Pfam" id="PF00082">
    <property type="entry name" value="Peptidase_S8"/>
    <property type="match status" value="1"/>
</dbReference>
<dbReference type="GO" id="GO:0004252">
    <property type="term" value="F:serine-type endopeptidase activity"/>
    <property type="evidence" value="ECO:0007669"/>
    <property type="project" value="InterPro"/>
</dbReference>
<accession>A0A6B3N6W0</accession>
<gene>
    <name evidence="5" type="ORF">F6J89_06660</name>
</gene>
<reference evidence="5" key="1">
    <citation type="submission" date="2019-11" db="EMBL/GenBank/DDBJ databases">
        <title>Genomic insights into an expanded diversity of filamentous marine cyanobacteria reveals the extraordinary biosynthetic potential of Moorea and Okeania.</title>
        <authorList>
            <person name="Ferreira Leao T."/>
            <person name="Wang M."/>
            <person name="Moss N."/>
            <person name="Da Silva R."/>
            <person name="Sanders J."/>
            <person name="Nurk S."/>
            <person name="Gurevich A."/>
            <person name="Humphrey G."/>
            <person name="Reher R."/>
            <person name="Zhu Q."/>
            <person name="Belda-Ferre P."/>
            <person name="Glukhov E."/>
            <person name="Rex R."/>
            <person name="Dorrestein P.C."/>
            <person name="Knight R."/>
            <person name="Pevzner P."/>
            <person name="Gerwick W.H."/>
            <person name="Gerwick L."/>
        </authorList>
    </citation>
    <scope>NUCLEOTIDE SEQUENCE</scope>
    <source>
        <strain evidence="5">SIO1C4</strain>
    </source>
</reference>